<organism evidence="7 8">
    <name type="scientific">Trapa incisa</name>
    <dbReference type="NCBI Taxonomy" id="236973"/>
    <lineage>
        <taxon>Eukaryota</taxon>
        <taxon>Viridiplantae</taxon>
        <taxon>Streptophyta</taxon>
        <taxon>Embryophyta</taxon>
        <taxon>Tracheophyta</taxon>
        <taxon>Spermatophyta</taxon>
        <taxon>Magnoliopsida</taxon>
        <taxon>eudicotyledons</taxon>
        <taxon>Gunneridae</taxon>
        <taxon>Pentapetalae</taxon>
        <taxon>rosids</taxon>
        <taxon>malvids</taxon>
        <taxon>Myrtales</taxon>
        <taxon>Lythraceae</taxon>
        <taxon>Trapa</taxon>
    </lineage>
</organism>
<dbReference type="InterPro" id="IPR003441">
    <property type="entry name" value="NAC-dom"/>
</dbReference>
<evidence type="ECO:0000256" key="5">
    <source>
        <dbReference type="ARBA" id="ARBA00023242"/>
    </source>
</evidence>
<dbReference type="GO" id="GO:0005634">
    <property type="term" value="C:nucleus"/>
    <property type="evidence" value="ECO:0007669"/>
    <property type="project" value="UniProtKB-SubCell"/>
</dbReference>
<evidence type="ECO:0000256" key="2">
    <source>
        <dbReference type="ARBA" id="ARBA00023015"/>
    </source>
</evidence>
<name>A0AAN7JRE8_9MYRT</name>
<dbReference type="Proteomes" id="UP001345219">
    <property type="component" value="Chromosome 16"/>
</dbReference>
<dbReference type="PROSITE" id="PS51005">
    <property type="entry name" value="NAC"/>
    <property type="match status" value="1"/>
</dbReference>
<dbReference type="EMBL" id="JAXIOK010000016">
    <property type="protein sequence ID" value="KAK4752169.1"/>
    <property type="molecule type" value="Genomic_DNA"/>
</dbReference>
<dbReference type="GO" id="GO:0003677">
    <property type="term" value="F:DNA binding"/>
    <property type="evidence" value="ECO:0007669"/>
    <property type="project" value="UniProtKB-KW"/>
</dbReference>
<proteinExistence type="predicted"/>
<sequence>MADMNTIQAAIRIMPVGYRFKPTEEELLQHYLMRKHLGIAEASCVIPEVDLYGWEPEELPTKFSESSVVQPEDLQWWFFCEKRPGLMRQRSTNGGFWKKTGRTIEVKISRDGSERVIGSKNILMFFRGTFSNNTKTEWVMHEFHLPENALQDGLMSDSKSYTLCMIMCIKSTPANEFRQYLPQ</sequence>
<comment type="subcellular location">
    <subcellularLocation>
        <location evidence="1">Nucleus</location>
    </subcellularLocation>
</comment>
<protein>
    <recommendedName>
        <fullName evidence="6">NAC domain-containing protein</fullName>
    </recommendedName>
</protein>
<keyword evidence="2" id="KW-0805">Transcription regulation</keyword>
<evidence type="ECO:0000313" key="7">
    <source>
        <dbReference type="EMBL" id="KAK4752169.1"/>
    </source>
</evidence>
<evidence type="ECO:0000256" key="3">
    <source>
        <dbReference type="ARBA" id="ARBA00023125"/>
    </source>
</evidence>
<keyword evidence="3" id="KW-0238">DNA-binding</keyword>
<reference evidence="7 8" key="1">
    <citation type="journal article" date="2023" name="Hortic Res">
        <title>Pangenome of water caltrop reveals structural variations and asymmetric subgenome divergence after allopolyploidization.</title>
        <authorList>
            <person name="Zhang X."/>
            <person name="Chen Y."/>
            <person name="Wang L."/>
            <person name="Yuan Y."/>
            <person name="Fang M."/>
            <person name="Shi L."/>
            <person name="Lu R."/>
            <person name="Comes H.P."/>
            <person name="Ma Y."/>
            <person name="Chen Y."/>
            <person name="Huang G."/>
            <person name="Zhou Y."/>
            <person name="Zheng Z."/>
            <person name="Qiu Y."/>
        </authorList>
    </citation>
    <scope>NUCLEOTIDE SEQUENCE [LARGE SCALE GENOMIC DNA]</scope>
    <source>
        <tissue evidence="7">Roots</tissue>
    </source>
</reference>
<comment type="caution">
    <text evidence="7">The sequence shown here is derived from an EMBL/GenBank/DDBJ whole genome shotgun (WGS) entry which is preliminary data.</text>
</comment>
<dbReference type="Pfam" id="PF02365">
    <property type="entry name" value="NAM"/>
    <property type="match status" value="1"/>
</dbReference>
<evidence type="ECO:0000259" key="6">
    <source>
        <dbReference type="PROSITE" id="PS51005"/>
    </source>
</evidence>
<accession>A0AAN7JRE8</accession>
<dbReference type="InterPro" id="IPR036093">
    <property type="entry name" value="NAC_dom_sf"/>
</dbReference>
<evidence type="ECO:0000313" key="8">
    <source>
        <dbReference type="Proteomes" id="UP001345219"/>
    </source>
</evidence>
<keyword evidence="4" id="KW-0804">Transcription</keyword>
<dbReference type="Gene3D" id="2.170.150.80">
    <property type="entry name" value="NAC domain"/>
    <property type="match status" value="1"/>
</dbReference>
<dbReference type="SUPFAM" id="SSF101941">
    <property type="entry name" value="NAC domain"/>
    <property type="match status" value="1"/>
</dbReference>
<feature type="domain" description="NAC" evidence="6">
    <location>
        <begin position="14"/>
        <end position="169"/>
    </location>
</feature>
<gene>
    <name evidence="7" type="ORF">SAY87_020967</name>
</gene>
<keyword evidence="8" id="KW-1185">Reference proteome</keyword>
<evidence type="ECO:0000256" key="4">
    <source>
        <dbReference type="ARBA" id="ARBA00023163"/>
    </source>
</evidence>
<evidence type="ECO:0000256" key="1">
    <source>
        <dbReference type="ARBA" id="ARBA00004123"/>
    </source>
</evidence>
<dbReference type="AlphaFoldDB" id="A0AAN7JRE8"/>
<dbReference type="PANTHER" id="PTHR31989">
    <property type="entry name" value="NAC DOMAIN-CONTAINING PROTEIN 82-RELATED"/>
    <property type="match status" value="1"/>
</dbReference>
<keyword evidence="5" id="KW-0539">Nucleus</keyword>
<dbReference type="GO" id="GO:0006355">
    <property type="term" value="P:regulation of DNA-templated transcription"/>
    <property type="evidence" value="ECO:0007669"/>
    <property type="project" value="InterPro"/>
</dbReference>